<dbReference type="Pfam" id="PF08801">
    <property type="entry name" value="Nucleoporin_N"/>
    <property type="match status" value="1"/>
</dbReference>
<dbReference type="FunFam" id="1.25.40.440:FF:000001">
    <property type="entry name" value="Nuclear pore complex subunit"/>
    <property type="match status" value="1"/>
</dbReference>
<dbReference type="PANTHER" id="PTHR10350">
    <property type="entry name" value="NUCLEAR PORE COMPLEX PROTEIN NUP155"/>
    <property type="match status" value="1"/>
</dbReference>
<evidence type="ECO:0000259" key="6">
    <source>
        <dbReference type="Pfam" id="PF03177"/>
    </source>
</evidence>
<keyword evidence="3" id="KW-0813">Transport</keyword>
<evidence type="ECO:0000256" key="3">
    <source>
        <dbReference type="ARBA" id="ARBA00022448"/>
    </source>
</evidence>
<feature type="region of interest" description="Disordered" evidence="5">
    <location>
        <begin position="929"/>
        <end position="955"/>
    </location>
</feature>
<dbReference type="Gene3D" id="1.25.40.440">
    <property type="entry name" value="Nucleoporin, helical domain, central subdomain"/>
    <property type="match status" value="1"/>
</dbReference>
<proteinExistence type="inferred from homology"/>
<organism evidence="8">
    <name type="scientific">Cuerna arida</name>
    <dbReference type="NCBI Taxonomy" id="1464854"/>
    <lineage>
        <taxon>Eukaryota</taxon>
        <taxon>Metazoa</taxon>
        <taxon>Ecdysozoa</taxon>
        <taxon>Arthropoda</taxon>
        <taxon>Hexapoda</taxon>
        <taxon>Insecta</taxon>
        <taxon>Pterygota</taxon>
        <taxon>Neoptera</taxon>
        <taxon>Paraneoptera</taxon>
        <taxon>Hemiptera</taxon>
        <taxon>Auchenorrhyncha</taxon>
        <taxon>Membracoidea</taxon>
        <taxon>Cicadellidae</taxon>
        <taxon>Cicadellinae</taxon>
        <taxon>Proconiini</taxon>
        <taxon>Cuerna</taxon>
    </lineage>
</organism>
<dbReference type="Gene3D" id="1.20.58.1780">
    <property type="match status" value="1"/>
</dbReference>
<dbReference type="Pfam" id="PF03177">
    <property type="entry name" value="Nucleoporin_C"/>
    <property type="match status" value="1"/>
</dbReference>
<comment type="subcellular location">
    <subcellularLocation>
        <location evidence="1">Nucleus</location>
    </subcellularLocation>
</comment>
<dbReference type="SUPFAM" id="SSF101908">
    <property type="entry name" value="Putative isomerase YbhE"/>
    <property type="match status" value="1"/>
</dbReference>
<dbReference type="EMBL" id="GECZ01001684">
    <property type="protein sequence ID" value="JAS68085.1"/>
    <property type="molecule type" value="Transcribed_RNA"/>
</dbReference>
<feature type="domain" description="Nucleoporin Nup133/Nup155-like C-terminal" evidence="6">
    <location>
        <begin position="620"/>
        <end position="1277"/>
    </location>
</feature>
<evidence type="ECO:0000256" key="2">
    <source>
        <dbReference type="ARBA" id="ARBA00007373"/>
    </source>
</evidence>
<accession>A0A1B6H098</accession>
<dbReference type="InterPro" id="IPR014908">
    <property type="entry name" value="Nucleoporin_Nup133/Nup155_N"/>
</dbReference>
<evidence type="ECO:0008006" key="9">
    <source>
        <dbReference type="Google" id="ProtNLM"/>
    </source>
</evidence>
<feature type="compositionally biased region" description="Pro residues" evidence="5">
    <location>
        <begin position="938"/>
        <end position="949"/>
    </location>
</feature>
<dbReference type="Gene3D" id="1.20.120.1880">
    <property type="entry name" value="Nucleoporin, helical C-terminal domain"/>
    <property type="match status" value="1"/>
</dbReference>
<dbReference type="PANTHER" id="PTHR10350:SF6">
    <property type="entry name" value="NUCLEAR PORE COMPLEX PROTEIN NUP155"/>
    <property type="match status" value="1"/>
</dbReference>
<dbReference type="GO" id="GO:0036228">
    <property type="term" value="P:protein localization to nuclear inner membrane"/>
    <property type="evidence" value="ECO:0007669"/>
    <property type="project" value="TreeGrafter"/>
</dbReference>
<dbReference type="InterPro" id="IPR007187">
    <property type="entry name" value="Nucleoporin_Nup133/Nup155_C"/>
</dbReference>
<dbReference type="InterPro" id="IPR042538">
    <property type="entry name" value="Nucleoporin_Nup155_C_3"/>
</dbReference>
<dbReference type="GO" id="GO:0006606">
    <property type="term" value="P:protein import into nucleus"/>
    <property type="evidence" value="ECO:0007669"/>
    <property type="project" value="TreeGrafter"/>
</dbReference>
<feature type="domain" description="Nucleoporin Nup133/Nup155-like N-terminal" evidence="7">
    <location>
        <begin position="88"/>
        <end position="461"/>
    </location>
</feature>
<dbReference type="GO" id="GO:0006405">
    <property type="term" value="P:RNA export from nucleus"/>
    <property type="evidence" value="ECO:0007669"/>
    <property type="project" value="TreeGrafter"/>
</dbReference>
<name>A0A1B6H098_9HEMI</name>
<dbReference type="InterPro" id="IPR042537">
    <property type="entry name" value="Nucleoporin_Nup155_C_2"/>
</dbReference>
<evidence type="ECO:0000256" key="4">
    <source>
        <dbReference type="ARBA" id="ARBA00023242"/>
    </source>
</evidence>
<protein>
    <recommendedName>
        <fullName evidence="9">Nucleoporin Nup133/Nup155-like N-terminal domain-containing protein</fullName>
    </recommendedName>
</protein>
<evidence type="ECO:0000313" key="8">
    <source>
        <dbReference type="EMBL" id="JAS68085.1"/>
    </source>
</evidence>
<dbReference type="GO" id="GO:0000972">
    <property type="term" value="P:transcription-dependent tethering of RNA polymerase II gene DNA at nuclear periphery"/>
    <property type="evidence" value="ECO:0007669"/>
    <property type="project" value="TreeGrafter"/>
</dbReference>
<dbReference type="GO" id="GO:0017056">
    <property type="term" value="F:structural constituent of nuclear pore"/>
    <property type="evidence" value="ECO:0007669"/>
    <property type="project" value="InterPro"/>
</dbReference>
<evidence type="ECO:0000259" key="7">
    <source>
        <dbReference type="Pfam" id="PF08801"/>
    </source>
</evidence>
<dbReference type="GO" id="GO:0044611">
    <property type="term" value="C:nuclear pore inner ring"/>
    <property type="evidence" value="ECO:0007669"/>
    <property type="project" value="TreeGrafter"/>
</dbReference>
<dbReference type="Gene3D" id="1.25.40.450">
    <property type="entry name" value="Nucleoporin, helical domain, N-terminal subdomain"/>
    <property type="match status" value="1"/>
</dbReference>
<sequence>MPSPLFNMSTFNTTSADRVSSVDPFRAHMEALEVAGKMIEKQMTLDNSFPLLTDRMKITTKSGPTVSGLSELDYPNVNAMSGLSSITQLRTMNKVPLPPEIMEHFGHMQCRCMMGVFPEINRAWLTIDSDIYIWDFEHGTDVAYYDGLSETIVSVGLVRPKPGVFQNYIRHLLVLTTTVDIVVLGVSLSSAQGAAGPLTEIHLTPEIIYTLPTDGVPIAVITGTAMGRIFLGGKDGSLFEIHYQKEIGWTGKRCKKVNHSTGTLSFLVPSFLNAAFSEDDSIAQISVDDSRHILYTLSEKGTISVFDLGDNGMSTGRLACLSQSAITHAALSIARTLDSSNFNQLVSISAITAEESAHLGLVAVTTAGSRLYFSTGAAGQRPTTLQLFHIRLPPGFAANAPTNRPSTVHIALYSHGNLILVTSPGGNQDKVWSLSGDLFPLQPTLSETQSVGRLDGVAWALQEMYLGEPPSSSSTSHPLPPLIVREHYEPARQFVILTPNGAEIMKSLRPVDVLSQLLQQYNGPESDVVKAYFQSQTEDQACATCLLLACDLSVHNTQLAEWATRAFFLYGGEPKLASAQVLSPPSFQYTLPPGFNPGSVSTPVGRSVYSPPDNCQVQFSAKHNGLYLFISRILRPLWNSRIVQKVSINGKQYLVSSVSGKEVTVVASKLLALRSFLEKNTQFTYNPGSQSYMTAVEATPVAAGRSRLQEVQLQEKHSLDALTTLVDHSCQVLGLWKIMCEHQFHVITDTMPPEQQTEMGMATFRDLILVGQDICTTLINKLINTYLSDNTSIDPISVKLRNTCPKLYRNEDAACSKANEMINVAKTKQNREEQEKLLTSALKLCKEVAPQINLSGICRQLVACHYYSGVVELVLECAAKCDPKDIALHYYTTTQPGDDTLGYQAYGQRLDCYKEVKAVLDHLRHKSNTTSYSIPTRPGLPPPQPPPSASPLDDTTKVEDVIKQCMESTDQLLHMEVYDWLVSHRLYGDLITVAKPSLELFLKRATASPARRDAAEFADLLWKYHERHGNHSAAAQILYSLAKTPGENLTLEQRITYLAKAVLCMRSDQVGCAPHLGVFLHELEDYLEVANVQKKVLDALSSSLSLHRQADDAIRKLNSCLLTITELYADFAEPYNLWECKLAIIDVSGHDDLDLIQRIWDNIIQDELRKGTSLASEDKVGVVLAKVKELGTQYLVSSRCFPVAYLMWQLEQLSCLENASRSNVFNTFYSIGITFPQTVDIYKKMYIMNDRCWASHGNEFYLIEVIASLAETLINNPKLVKSSEKQVVAVSLQELITSCLTTVYSRPNTSELDTRLNNAFTQLSKL</sequence>
<comment type="similarity">
    <text evidence="2">Belongs to the non-repetitive/WGA-negative nucleoporin family.</text>
</comment>
<gene>
    <name evidence="8" type="ORF">g.27383</name>
</gene>
<dbReference type="InterPro" id="IPR004870">
    <property type="entry name" value="Nucleoporin_Nup155"/>
</dbReference>
<keyword evidence="4" id="KW-0539">Nucleus</keyword>
<reference evidence="8" key="1">
    <citation type="submission" date="2015-11" db="EMBL/GenBank/DDBJ databases">
        <title>De novo transcriptome assembly of four potential Pierce s Disease insect vectors from Arizona vineyards.</title>
        <authorList>
            <person name="Tassone E.E."/>
        </authorList>
    </citation>
    <scope>NUCLEOTIDE SEQUENCE</scope>
</reference>
<evidence type="ECO:0000256" key="1">
    <source>
        <dbReference type="ARBA" id="ARBA00004123"/>
    </source>
</evidence>
<dbReference type="InterPro" id="IPR042533">
    <property type="entry name" value="Nucleoporin_Nup155_C_1"/>
</dbReference>
<evidence type="ECO:0000256" key="5">
    <source>
        <dbReference type="SAM" id="MobiDB-lite"/>
    </source>
</evidence>